<proteinExistence type="predicted"/>
<protein>
    <recommendedName>
        <fullName evidence="7">Arf-GAP domain-containing protein</fullName>
    </recommendedName>
</protein>
<feature type="compositionally biased region" description="Polar residues" evidence="2">
    <location>
        <begin position="313"/>
        <end position="328"/>
    </location>
</feature>
<evidence type="ECO:0000259" key="4">
    <source>
        <dbReference type="PROSITE" id="PS50115"/>
    </source>
</evidence>
<organism evidence="5 6">
    <name type="scientific">Chaetoceros tenuissimus</name>
    <dbReference type="NCBI Taxonomy" id="426638"/>
    <lineage>
        <taxon>Eukaryota</taxon>
        <taxon>Sar</taxon>
        <taxon>Stramenopiles</taxon>
        <taxon>Ochrophyta</taxon>
        <taxon>Bacillariophyta</taxon>
        <taxon>Coscinodiscophyceae</taxon>
        <taxon>Chaetocerotophycidae</taxon>
        <taxon>Chaetocerotales</taxon>
        <taxon>Chaetocerotaceae</taxon>
        <taxon>Chaetoceros</taxon>
    </lineage>
</organism>
<dbReference type="Gene3D" id="1.10.220.150">
    <property type="entry name" value="Arf GTPase activating protein"/>
    <property type="match status" value="1"/>
</dbReference>
<keyword evidence="1" id="KW-0479">Metal-binding</keyword>
<evidence type="ECO:0000256" key="2">
    <source>
        <dbReference type="SAM" id="MobiDB-lite"/>
    </source>
</evidence>
<dbReference type="GO" id="GO:0043565">
    <property type="term" value="F:sequence-specific DNA binding"/>
    <property type="evidence" value="ECO:0007669"/>
    <property type="project" value="InterPro"/>
</dbReference>
<feature type="region of interest" description="Disordered" evidence="2">
    <location>
        <begin position="15"/>
        <end position="82"/>
    </location>
</feature>
<dbReference type="AlphaFoldDB" id="A0AAD3GZP6"/>
<dbReference type="GO" id="GO:0005096">
    <property type="term" value="F:GTPase activator activity"/>
    <property type="evidence" value="ECO:0007669"/>
    <property type="project" value="InterPro"/>
</dbReference>
<comment type="caution">
    <text evidence="5">The sequence shown here is derived from an EMBL/GenBank/DDBJ whole genome shotgun (WGS) entry which is preliminary data.</text>
</comment>
<dbReference type="InterPro" id="IPR000679">
    <property type="entry name" value="Znf_GATA"/>
</dbReference>
<feature type="domain" description="GATA-type" evidence="3">
    <location>
        <begin position="187"/>
        <end position="214"/>
    </location>
</feature>
<evidence type="ECO:0000313" key="6">
    <source>
        <dbReference type="Proteomes" id="UP001054902"/>
    </source>
</evidence>
<dbReference type="SMART" id="SM00105">
    <property type="entry name" value="ArfGap"/>
    <property type="match status" value="1"/>
</dbReference>
<dbReference type="PROSITE" id="PS50115">
    <property type="entry name" value="ARFGAP"/>
    <property type="match status" value="1"/>
</dbReference>
<dbReference type="Pfam" id="PF01412">
    <property type="entry name" value="ArfGap"/>
    <property type="match status" value="1"/>
</dbReference>
<reference evidence="5 6" key="1">
    <citation type="journal article" date="2021" name="Sci. Rep.">
        <title>The genome of the diatom Chaetoceros tenuissimus carries an ancient integrated fragment of an extant virus.</title>
        <authorList>
            <person name="Hongo Y."/>
            <person name="Kimura K."/>
            <person name="Takaki Y."/>
            <person name="Yoshida Y."/>
            <person name="Baba S."/>
            <person name="Kobayashi G."/>
            <person name="Nagasaki K."/>
            <person name="Hano T."/>
            <person name="Tomaru Y."/>
        </authorList>
    </citation>
    <scope>NUCLEOTIDE SEQUENCE [LARGE SCALE GENOMIC DNA]</scope>
    <source>
        <strain evidence="5 6">NIES-3715</strain>
    </source>
</reference>
<evidence type="ECO:0000259" key="3">
    <source>
        <dbReference type="PROSITE" id="PS50114"/>
    </source>
</evidence>
<dbReference type="EMBL" id="BLLK01000020">
    <property type="protein sequence ID" value="GFH44554.1"/>
    <property type="molecule type" value="Genomic_DNA"/>
</dbReference>
<gene>
    <name evidence="5" type="ORF">CTEN210_01028</name>
</gene>
<dbReference type="GO" id="GO:0006355">
    <property type="term" value="P:regulation of DNA-templated transcription"/>
    <property type="evidence" value="ECO:0007669"/>
    <property type="project" value="InterPro"/>
</dbReference>
<dbReference type="InterPro" id="IPR001164">
    <property type="entry name" value="ArfGAP_dom"/>
</dbReference>
<evidence type="ECO:0000313" key="5">
    <source>
        <dbReference type="EMBL" id="GFH44554.1"/>
    </source>
</evidence>
<dbReference type="InterPro" id="IPR037278">
    <property type="entry name" value="ARFGAP/RecO"/>
</dbReference>
<dbReference type="Proteomes" id="UP001054902">
    <property type="component" value="Unassembled WGS sequence"/>
</dbReference>
<keyword evidence="1" id="KW-0862">Zinc</keyword>
<dbReference type="SUPFAM" id="SSF57863">
    <property type="entry name" value="ArfGap/RecO-like zinc finger"/>
    <property type="match status" value="1"/>
</dbReference>
<dbReference type="GO" id="GO:0008270">
    <property type="term" value="F:zinc ion binding"/>
    <property type="evidence" value="ECO:0007669"/>
    <property type="project" value="UniProtKB-KW"/>
</dbReference>
<keyword evidence="1" id="KW-0863">Zinc-finger</keyword>
<feature type="compositionally biased region" description="Acidic residues" evidence="2">
    <location>
        <begin position="342"/>
        <end position="352"/>
    </location>
</feature>
<sequence length="654" mass="76405">MLAPKNYIRDQVWDEHRRRFPTKKEQEEHQEVLPLPAVDTPQQPSPTFERRKQLQRTKSFTERRRSSLLRQQSFPRGLQDSNRYNHQDFLQDELDFEEKFLLPDEDKRRTECQKSMLPSPSTMLCEVSPRLLESSRKNKANMSNFLFNSSLLWNSFKHSLKPDGAGLTMKVPQEILFIIKVLPGNDRCFDCNSRHDLVWAFVPHGTILCESCGFEHLSSVRDDDILSFSGDLDWKFKELISLLEGGNRALLSFLKQRSIENREHELVATAMKEHDFSSLYNSKTASQYRKFMRKKKKACSSLLTSVDIQTNRENLRANNNSSKPTNGETLEEVWNPHNDSSNDPDEEVEVDDLSPSEYILQIRKSPPTPIENAQLTMVTTLPPNHPSFLPHYFYWGVYDPRLQLKTLSYADDIWKDHRSNKDIAYGNFPTDDFTPAKRKQYEREMLREKVFYKVSRDTMNIFRPEHPVIFELVGRKKGLDKKTMDITCKYIKRIDELKNAIYKKFNENDVSLALKVIRAHANENKTGGCSLHFDPYEEKKDPWKFRIILTLGRWLKLFGFTNSCSKNDPLFTKLFKHGDFIIFNRTSAGSDKKADGSHLFHAAQLLPKPEDMKEDAFIFTLVLDITLINKNARGFWKNPEELLQWLIEEGFVQV</sequence>
<feature type="domain" description="Arf-GAP" evidence="4">
    <location>
        <begin position="173"/>
        <end position="257"/>
    </location>
</feature>
<feature type="compositionally biased region" description="Basic and acidic residues" evidence="2">
    <location>
        <begin position="15"/>
        <end position="31"/>
    </location>
</feature>
<dbReference type="InterPro" id="IPR038508">
    <property type="entry name" value="ArfGAP_dom_sf"/>
</dbReference>
<accession>A0AAD3GZP6</accession>
<evidence type="ECO:0000256" key="1">
    <source>
        <dbReference type="PROSITE-ProRule" id="PRU00094"/>
    </source>
</evidence>
<name>A0AAD3GZP6_9STRA</name>
<dbReference type="PROSITE" id="PS50114">
    <property type="entry name" value="GATA_ZN_FINGER_2"/>
    <property type="match status" value="1"/>
</dbReference>
<feature type="region of interest" description="Disordered" evidence="2">
    <location>
        <begin position="313"/>
        <end position="352"/>
    </location>
</feature>
<evidence type="ECO:0008006" key="7">
    <source>
        <dbReference type="Google" id="ProtNLM"/>
    </source>
</evidence>
<keyword evidence="6" id="KW-1185">Reference proteome</keyword>